<name>A0ABD1LW08_9FABA</name>
<reference evidence="1 2" key="1">
    <citation type="submission" date="2024-08" db="EMBL/GenBank/DDBJ databases">
        <title>Insights into the chromosomal genome structure of Flemingia macrophylla.</title>
        <authorList>
            <person name="Ding Y."/>
            <person name="Zhao Y."/>
            <person name="Bi W."/>
            <person name="Wu M."/>
            <person name="Zhao G."/>
            <person name="Gong Y."/>
            <person name="Li W."/>
            <person name="Zhang P."/>
        </authorList>
    </citation>
    <scope>NUCLEOTIDE SEQUENCE [LARGE SCALE GENOMIC DNA]</scope>
    <source>
        <strain evidence="1">DYQJB</strain>
        <tissue evidence="1">Leaf</tissue>
    </source>
</reference>
<comment type="caution">
    <text evidence="1">The sequence shown here is derived from an EMBL/GenBank/DDBJ whole genome shotgun (WGS) entry which is preliminary data.</text>
</comment>
<dbReference type="AlphaFoldDB" id="A0ABD1LW08"/>
<evidence type="ECO:0000313" key="2">
    <source>
        <dbReference type="Proteomes" id="UP001603857"/>
    </source>
</evidence>
<dbReference type="EMBL" id="JBGMDY010000007">
    <property type="protein sequence ID" value="KAL2327676.1"/>
    <property type="molecule type" value="Genomic_DNA"/>
</dbReference>
<keyword evidence="2" id="KW-1185">Reference proteome</keyword>
<gene>
    <name evidence="1" type="ORF">Fmac_021103</name>
</gene>
<dbReference type="Proteomes" id="UP001603857">
    <property type="component" value="Unassembled WGS sequence"/>
</dbReference>
<evidence type="ECO:0000313" key="1">
    <source>
        <dbReference type="EMBL" id="KAL2327676.1"/>
    </source>
</evidence>
<proteinExistence type="predicted"/>
<sequence>MDRARKACSISKLKLMVDQFAELGVQNKKLTQFIARSPQLLLREPKNLLLSRRCSKLSQRGYTNLGTLFKRTFKTDFENRFKSHQFSKSRLLKPVGNRS</sequence>
<organism evidence="1 2">
    <name type="scientific">Flemingia macrophylla</name>
    <dbReference type="NCBI Taxonomy" id="520843"/>
    <lineage>
        <taxon>Eukaryota</taxon>
        <taxon>Viridiplantae</taxon>
        <taxon>Streptophyta</taxon>
        <taxon>Embryophyta</taxon>
        <taxon>Tracheophyta</taxon>
        <taxon>Spermatophyta</taxon>
        <taxon>Magnoliopsida</taxon>
        <taxon>eudicotyledons</taxon>
        <taxon>Gunneridae</taxon>
        <taxon>Pentapetalae</taxon>
        <taxon>rosids</taxon>
        <taxon>fabids</taxon>
        <taxon>Fabales</taxon>
        <taxon>Fabaceae</taxon>
        <taxon>Papilionoideae</taxon>
        <taxon>50 kb inversion clade</taxon>
        <taxon>NPAAA clade</taxon>
        <taxon>indigoferoid/millettioid clade</taxon>
        <taxon>Phaseoleae</taxon>
        <taxon>Flemingia</taxon>
    </lineage>
</organism>
<protein>
    <submittedName>
        <fullName evidence="1">Uncharacterized protein</fullName>
    </submittedName>
</protein>
<accession>A0ABD1LW08</accession>